<evidence type="ECO:0000256" key="1">
    <source>
        <dbReference type="SAM" id="MobiDB-lite"/>
    </source>
</evidence>
<feature type="compositionally biased region" description="Polar residues" evidence="1">
    <location>
        <begin position="78"/>
        <end position="93"/>
    </location>
</feature>
<feature type="compositionally biased region" description="Polar residues" evidence="1">
    <location>
        <begin position="317"/>
        <end position="332"/>
    </location>
</feature>
<feature type="compositionally biased region" description="Low complexity" evidence="1">
    <location>
        <begin position="19"/>
        <end position="29"/>
    </location>
</feature>
<feature type="region of interest" description="Disordered" evidence="1">
    <location>
        <begin position="312"/>
        <end position="333"/>
    </location>
</feature>
<feature type="compositionally biased region" description="Polar residues" evidence="1">
    <location>
        <begin position="30"/>
        <end position="44"/>
    </location>
</feature>
<proteinExistence type="predicted"/>
<reference evidence="2" key="1">
    <citation type="journal article" date="2020" name="Nature">
        <title>Giant virus diversity and host interactions through global metagenomics.</title>
        <authorList>
            <person name="Schulz F."/>
            <person name="Roux S."/>
            <person name="Paez-Espino D."/>
            <person name="Jungbluth S."/>
            <person name="Walsh D.A."/>
            <person name="Denef V.J."/>
            <person name="McMahon K.D."/>
            <person name="Konstantinidis K.T."/>
            <person name="Eloe-Fadrosh E.A."/>
            <person name="Kyrpides N.C."/>
            <person name="Woyke T."/>
        </authorList>
    </citation>
    <scope>NUCLEOTIDE SEQUENCE</scope>
    <source>
        <strain evidence="2">GVMAG-S-1016713-123</strain>
    </source>
</reference>
<organism evidence="2">
    <name type="scientific">viral metagenome</name>
    <dbReference type="NCBI Taxonomy" id="1070528"/>
    <lineage>
        <taxon>unclassified sequences</taxon>
        <taxon>metagenomes</taxon>
        <taxon>organismal metagenomes</taxon>
    </lineage>
</organism>
<dbReference type="EMBL" id="MN740567">
    <property type="protein sequence ID" value="QHU34112.1"/>
    <property type="molecule type" value="Genomic_DNA"/>
</dbReference>
<name>A0A6C0LXZ2_9ZZZZ</name>
<dbReference type="AlphaFoldDB" id="A0A6C0LXZ2"/>
<accession>A0A6C0LXZ2</accession>
<protein>
    <submittedName>
        <fullName evidence="2">Uncharacterized protein</fullName>
    </submittedName>
</protein>
<feature type="compositionally biased region" description="Polar residues" evidence="1">
    <location>
        <begin position="53"/>
        <end position="64"/>
    </location>
</feature>
<feature type="region of interest" description="Disordered" evidence="1">
    <location>
        <begin position="19"/>
        <end position="93"/>
    </location>
</feature>
<evidence type="ECO:0000313" key="2">
    <source>
        <dbReference type="EMBL" id="QHU34112.1"/>
    </source>
</evidence>
<sequence length="580" mass="64373">MELAVPLVALGGLFIVSNQDNRTNNNNRQEGFSNNILPPSQNDPPQKKVSFAPSASNNDAQKVYENTDSRSKYFDGSYQKSQQQNTRQSNVTSLTGETIQTKDFSHNNMQPFFGSKVRGMTSDHNVSEGILDNKNGSGSQNIRKTEQAPLFRPQENMQNANGAPNMNDFYQSRVNPSHKVANVKPFESVQVGPGLNQGYGTEGTNGFNSGMDAREMWQPKNVDEMRVDTNPKMSYSLNNHQGPAVSKIKERGVEGKVEKYTPDTYYENGSDRWFTTTGVEKKQTSRSSHVAKNIQRQNTPTNYQGVALSTQERKSNYHSTAYTPSTKNTYNSPAVGAPNMGGTTGHANIHHEILDNNRSQICENPNIFGFISNTLHAALSPIMDVLQPTRKENAIGNVRAYGDVQVSTPAGYIAETQQSPGVTNRQMYGKSLEHHNVQQQGSGAYETSDHQSIYSNRNETQGYYVGNTGGYNGVAVYDAAYKQTNNESKQVVNVARTNPGNTQRFEPNRHISIAKDQTDRENNRMWVPNNTNYSTPSKDVYGKVDMPSAHTDVANNSRNQPDILDAFKKNPFTHSLHSSV</sequence>